<feature type="compositionally biased region" description="Low complexity" evidence="6">
    <location>
        <begin position="435"/>
        <end position="446"/>
    </location>
</feature>
<name>A0A8S4SQU6_9NEOP</name>
<keyword evidence="10" id="KW-1185">Reference proteome</keyword>
<keyword evidence="2" id="KW-0805">Transcription regulation</keyword>
<evidence type="ECO:0000259" key="8">
    <source>
        <dbReference type="PROSITE" id="PS51054"/>
    </source>
</evidence>
<evidence type="ECO:0000256" key="6">
    <source>
        <dbReference type="SAM" id="MobiDB-lite"/>
    </source>
</evidence>
<dbReference type="InterPro" id="IPR011598">
    <property type="entry name" value="bHLH_dom"/>
</dbReference>
<dbReference type="Proteomes" id="UP000838756">
    <property type="component" value="Unassembled WGS sequence"/>
</dbReference>
<feature type="domain" description="BHLH" evidence="7">
    <location>
        <begin position="26"/>
        <end position="83"/>
    </location>
</feature>
<feature type="region of interest" description="Disordered" evidence="6">
    <location>
        <begin position="410"/>
        <end position="452"/>
    </location>
</feature>
<dbReference type="Gene3D" id="4.10.280.10">
    <property type="entry name" value="Helix-loop-helix DNA-binding domain"/>
    <property type="match status" value="1"/>
</dbReference>
<dbReference type="Pfam" id="PF00010">
    <property type="entry name" value="HLH"/>
    <property type="match status" value="1"/>
</dbReference>
<evidence type="ECO:0000256" key="5">
    <source>
        <dbReference type="ARBA" id="ARBA00023242"/>
    </source>
</evidence>
<reference evidence="9" key="1">
    <citation type="submission" date="2022-03" db="EMBL/GenBank/DDBJ databases">
        <authorList>
            <person name="Lindestad O."/>
        </authorList>
    </citation>
    <scope>NUCLEOTIDE SEQUENCE</scope>
</reference>
<feature type="domain" description="Orange" evidence="8">
    <location>
        <begin position="102"/>
        <end position="135"/>
    </location>
</feature>
<dbReference type="Gene3D" id="6.10.250.980">
    <property type="match status" value="1"/>
</dbReference>
<dbReference type="SMART" id="SM00353">
    <property type="entry name" value="HLH"/>
    <property type="match status" value="1"/>
</dbReference>
<dbReference type="OrthoDB" id="6085656at2759"/>
<dbReference type="InterPro" id="IPR036638">
    <property type="entry name" value="HLH_DNA-bd_sf"/>
</dbReference>
<dbReference type="CDD" id="cd18913">
    <property type="entry name" value="bHLH-O_hairy_like"/>
    <property type="match status" value="1"/>
</dbReference>
<dbReference type="Pfam" id="PF07527">
    <property type="entry name" value="Hairy_orange"/>
    <property type="match status" value="1"/>
</dbReference>
<evidence type="ECO:0000259" key="7">
    <source>
        <dbReference type="PROSITE" id="PS50888"/>
    </source>
</evidence>
<proteinExistence type="predicted"/>
<dbReference type="GO" id="GO:0005634">
    <property type="term" value="C:nucleus"/>
    <property type="evidence" value="ECO:0007669"/>
    <property type="project" value="UniProtKB-SubCell"/>
</dbReference>
<dbReference type="AlphaFoldDB" id="A0A8S4SQU6"/>
<organism evidence="9 10">
    <name type="scientific">Pararge aegeria aegeria</name>
    <dbReference type="NCBI Taxonomy" id="348720"/>
    <lineage>
        <taxon>Eukaryota</taxon>
        <taxon>Metazoa</taxon>
        <taxon>Ecdysozoa</taxon>
        <taxon>Arthropoda</taxon>
        <taxon>Hexapoda</taxon>
        <taxon>Insecta</taxon>
        <taxon>Pterygota</taxon>
        <taxon>Neoptera</taxon>
        <taxon>Endopterygota</taxon>
        <taxon>Lepidoptera</taxon>
        <taxon>Glossata</taxon>
        <taxon>Ditrysia</taxon>
        <taxon>Papilionoidea</taxon>
        <taxon>Nymphalidae</taxon>
        <taxon>Satyrinae</taxon>
        <taxon>Satyrini</taxon>
        <taxon>Parargina</taxon>
        <taxon>Pararge</taxon>
    </lineage>
</organism>
<feature type="region of interest" description="Disordered" evidence="6">
    <location>
        <begin position="1"/>
        <end position="32"/>
    </location>
</feature>
<dbReference type="EMBL" id="CAKXAJ010026565">
    <property type="protein sequence ID" value="CAH2270115.1"/>
    <property type="molecule type" value="Genomic_DNA"/>
</dbReference>
<dbReference type="FunFam" id="4.10.280.10:FF:000009">
    <property type="entry name" value="Transcription factor HES-1"/>
    <property type="match status" value="1"/>
</dbReference>
<evidence type="ECO:0000256" key="2">
    <source>
        <dbReference type="ARBA" id="ARBA00023015"/>
    </source>
</evidence>
<feature type="compositionally biased region" description="Polar residues" evidence="6">
    <location>
        <begin position="212"/>
        <end position="235"/>
    </location>
</feature>
<feature type="compositionally biased region" description="Polar residues" evidence="6">
    <location>
        <begin position="410"/>
        <end position="424"/>
    </location>
</feature>
<dbReference type="SUPFAM" id="SSF158457">
    <property type="entry name" value="Orange domain-like"/>
    <property type="match status" value="1"/>
</dbReference>
<evidence type="ECO:0000256" key="4">
    <source>
        <dbReference type="ARBA" id="ARBA00023163"/>
    </source>
</evidence>
<keyword evidence="4" id="KW-0804">Transcription</keyword>
<comment type="caution">
    <text evidence="9">The sequence shown here is derived from an EMBL/GenBank/DDBJ whole genome shotgun (WGS) entry which is preliminary data.</text>
</comment>
<comment type="subcellular location">
    <subcellularLocation>
        <location evidence="1">Nucleus</location>
    </subcellularLocation>
</comment>
<dbReference type="PROSITE" id="PS50888">
    <property type="entry name" value="BHLH"/>
    <property type="match status" value="1"/>
</dbReference>
<gene>
    <name evidence="9" type="primary">jg7652</name>
    <name evidence="9" type="ORF">PAEG_LOCUS28020</name>
</gene>
<keyword evidence="3" id="KW-0238">DNA-binding</keyword>
<sequence>MPCSEDDDSQSGFMSEPTHALSKAELRKTNKPIMEKKRRARINNCLNELKDLLMDATDKDPARHSKLEKADILELTVKHLQTLQRQQLAAAIAADPAVLHRFKSGFGDCAVEVKRYLSRLASVPTGLRYRLGNHLNSCISGIEHLNNEYTPLIPDPLRLDDERPSAFHYVKATRPTSPPLSPLSCDSACDSSTELETPPRPVQKFPFPTPPSHSASDQDSSPEQRATVSSTTISPETLKQEAIRKKKFMEPLSIVIDVENYKIGIDASPKRAIDYSIRQKLKRHSETIGPLPKLIRVDTEKPSIPTKLIGLDTDRPSVVPKLIGFDTVKPLMPARVATDRLEVSLEKFEGNKVSLEKPSAFRKLERLPSYQERKLTLPESIPAVMEKQLIGNVEKIPKIVPRTVISHTAESLAQSSFQTPQTVEVSKDEAEADTSSKSPPQSSSSSEMWRPW</sequence>
<evidence type="ECO:0000313" key="9">
    <source>
        <dbReference type="EMBL" id="CAH2270115.1"/>
    </source>
</evidence>
<dbReference type="PANTHER" id="PTHR10985">
    <property type="entry name" value="BASIC HELIX-LOOP-HELIX TRANSCRIPTION FACTOR, HES-RELATED"/>
    <property type="match status" value="1"/>
</dbReference>
<dbReference type="GO" id="GO:1990837">
    <property type="term" value="F:sequence-specific double-stranded DNA binding"/>
    <property type="evidence" value="ECO:0007669"/>
    <property type="project" value="UniProtKB-ARBA"/>
</dbReference>
<evidence type="ECO:0000256" key="3">
    <source>
        <dbReference type="ARBA" id="ARBA00023125"/>
    </source>
</evidence>
<feature type="region of interest" description="Disordered" evidence="6">
    <location>
        <begin position="172"/>
        <end position="235"/>
    </location>
</feature>
<evidence type="ECO:0000256" key="1">
    <source>
        <dbReference type="ARBA" id="ARBA00004123"/>
    </source>
</evidence>
<protein>
    <submittedName>
        <fullName evidence="9">Jg7652 protein</fullName>
    </submittedName>
</protein>
<dbReference type="SUPFAM" id="SSF47459">
    <property type="entry name" value="HLH, helix-loop-helix DNA-binding domain"/>
    <property type="match status" value="1"/>
</dbReference>
<keyword evidence="5" id="KW-0539">Nucleus</keyword>
<dbReference type="InterPro" id="IPR050370">
    <property type="entry name" value="HES_HEY"/>
</dbReference>
<dbReference type="SMART" id="SM00511">
    <property type="entry name" value="ORANGE"/>
    <property type="match status" value="1"/>
</dbReference>
<dbReference type="InterPro" id="IPR003650">
    <property type="entry name" value="Orange_dom"/>
</dbReference>
<dbReference type="GO" id="GO:0006355">
    <property type="term" value="P:regulation of DNA-templated transcription"/>
    <property type="evidence" value="ECO:0007669"/>
    <property type="project" value="InterPro"/>
</dbReference>
<evidence type="ECO:0000313" key="10">
    <source>
        <dbReference type="Proteomes" id="UP000838756"/>
    </source>
</evidence>
<dbReference type="GO" id="GO:0046983">
    <property type="term" value="F:protein dimerization activity"/>
    <property type="evidence" value="ECO:0007669"/>
    <property type="project" value="InterPro"/>
</dbReference>
<accession>A0A8S4SQU6</accession>
<dbReference type="PROSITE" id="PS51054">
    <property type="entry name" value="ORANGE"/>
    <property type="match status" value="1"/>
</dbReference>